<evidence type="ECO:0000313" key="4">
    <source>
        <dbReference type="Proteomes" id="UP000604083"/>
    </source>
</evidence>
<dbReference type="PANTHER" id="PTHR30203:SF33">
    <property type="entry name" value="BLR4455 PROTEIN"/>
    <property type="match status" value="1"/>
</dbReference>
<dbReference type="EMBL" id="JAENIO010000003">
    <property type="protein sequence ID" value="MBK1832731.1"/>
    <property type="molecule type" value="Genomic_DNA"/>
</dbReference>
<comment type="caution">
    <text evidence="3">The sequence shown here is derived from an EMBL/GenBank/DDBJ whole genome shotgun (WGS) entry which is preliminary data.</text>
</comment>
<evidence type="ECO:0000313" key="3">
    <source>
        <dbReference type="EMBL" id="MBK1832731.1"/>
    </source>
</evidence>
<gene>
    <name evidence="3" type="ORF">JIN78_01545</name>
</gene>
<dbReference type="PANTHER" id="PTHR30203">
    <property type="entry name" value="OUTER MEMBRANE CATION EFFLUX PROTEIN"/>
    <property type="match status" value="1"/>
</dbReference>
<dbReference type="PROSITE" id="PS51257">
    <property type="entry name" value="PROKAR_LIPOPROTEIN"/>
    <property type="match status" value="1"/>
</dbReference>
<sequence length="567" mass="64204">MIARFCHRLGLLATLTLCGCSTEHYRDQADKDVYAILSRVEKDIFGQSSDFTIESKHSSTEARSLQASDILGERSSGEKLRLDLNEALNYAVKNSREYQSQKEQLYLTALTLTGEQHRYRPNWFGGTDPSFTRQSDGEQVGRANTRLGWNQALATGGTFGLSLANDLLQYFTGDPRRSATSLISVNLAQPLLRGAGQDIALENLTQANRNVVYAIRDYTHFQNTFSVGIVNQYFDLLRTKDVIFNEFNNYESRKENVVYLRERADRERPESVGIAEQDELSARNRYISAITNYRNALDRFKVTLGLPQTTRLRLNDAEIIKLRAEGLKPLAISNEEAFRLALSHRLPLFNQIDRFEDRKRQVSLAANQLKTDLSLVGDASLTSGDGPIDYTKFNFDDVRATVGLQLDLPLDRLRERNQYRATLINFEAAIRELGQNFDELRNLLDRRLRELEEFRQSYEIQKGAVELARQRVEGNQLRLQAGTVEFRQLSESQDDLVSAQNAVTSALVNYLGARLGLLVELGVLNPNDRDYWLSDNPSSIPALAPPSQMPPAFGTDDDVPTPEELFE</sequence>
<keyword evidence="4" id="KW-1185">Reference proteome</keyword>
<evidence type="ECO:0000256" key="2">
    <source>
        <dbReference type="SAM" id="MobiDB-lite"/>
    </source>
</evidence>
<feature type="region of interest" description="Disordered" evidence="2">
    <location>
        <begin position="537"/>
        <end position="567"/>
    </location>
</feature>
<feature type="coiled-coil region" evidence="1">
    <location>
        <begin position="423"/>
        <end position="461"/>
    </location>
</feature>
<dbReference type="InterPro" id="IPR010131">
    <property type="entry name" value="MdtP/NodT-like"/>
</dbReference>
<dbReference type="Gene3D" id="1.20.1600.10">
    <property type="entry name" value="Outer membrane efflux proteins (OEP)"/>
    <property type="match status" value="1"/>
</dbReference>
<proteinExistence type="predicted"/>
<feature type="compositionally biased region" description="Acidic residues" evidence="2">
    <location>
        <begin position="555"/>
        <end position="567"/>
    </location>
</feature>
<keyword evidence="1" id="KW-0175">Coiled coil</keyword>
<dbReference type="RefSeq" id="WP_200390167.1">
    <property type="nucleotide sequence ID" value="NZ_JAENIO010000003.1"/>
</dbReference>
<dbReference type="SUPFAM" id="SSF56954">
    <property type="entry name" value="Outer membrane efflux proteins (OEP)"/>
    <property type="match status" value="1"/>
</dbReference>
<dbReference type="GO" id="GO:0015562">
    <property type="term" value="F:efflux transmembrane transporter activity"/>
    <property type="evidence" value="ECO:0007669"/>
    <property type="project" value="InterPro"/>
</dbReference>
<evidence type="ECO:0000256" key="1">
    <source>
        <dbReference type="SAM" id="Coils"/>
    </source>
</evidence>
<dbReference type="AlphaFoldDB" id="A0A934RQL3"/>
<accession>A0A934RQL3</accession>
<name>A0A934RQL3_9BACT</name>
<organism evidence="3 4">
    <name type="scientific">Roseibacillus ishigakijimensis</name>
    <dbReference type="NCBI Taxonomy" id="454146"/>
    <lineage>
        <taxon>Bacteria</taxon>
        <taxon>Pseudomonadati</taxon>
        <taxon>Verrucomicrobiota</taxon>
        <taxon>Verrucomicrobiia</taxon>
        <taxon>Verrucomicrobiales</taxon>
        <taxon>Verrucomicrobiaceae</taxon>
        <taxon>Roseibacillus</taxon>
    </lineage>
</organism>
<reference evidence="3" key="1">
    <citation type="submission" date="2021-01" db="EMBL/GenBank/DDBJ databases">
        <title>Modified the classification status of verrucomicrobia.</title>
        <authorList>
            <person name="Feng X."/>
        </authorList>
    </citation>
    <scope>NUCLEOTIDE SEQUENCE</scope>
    <source>
        <strain evidence="3">KCTC 12986</strain>
    </source>
</reference>
<dbReference type="Proteomes" id="UP000604083">
    <property type="component" value="Unassembled WGS sequence"/>
</dbReference>
<protein>
    <submittedName>
        <fullName evidence="3">TolC family protein</fullName>
    </submittedName>
</protein>